<evidence type="ECO:0000313" key="6">
    <source>
        <dbReference type="Proteomes" id="UP000694580"/>
    </source>
</evidence>
<dbReference type="GO" id="GO:1902369">
    <property type="term" value="P:negative regulation of RNA catabolic process"/>
    <property type="evidence" value="ECO:0007669"/>
    <property type="project" value="TreeGrafter"/>
</dbReference>
<dbReference type="InterPro" id="IPR013633">
    <property type="entry name" value="NRDE-2"/>
</dbReference>
<feature type="region of interest" description="Disordered" evidence="4">
    <location>
        <begin position="162"/>
        <end position="213"/>
    </location>
</feature>
<evidence type="ECO:0000256" key="1">
    <source>
        <dbReference type="ARBA" id="ARBA00004123"/>
    </source>
</evidence>
<feature type="region of interest" description="Disordered" evidence="4">
    <location>
        <begin position="949"/>
        <end position="989"/>
    </location>
</feature>
<dbReference type="InterPro" id="IPR011990">
    <property type="entry name" value="TPR-like_helical_dom_sf"/>
</dbReference>
<keyword evidence="3" id="KW-0539">Nucleus</keyword>
<sequence length="1090" mass="121957">MVNVLDYDWLIPLPPPPPADLQWLSNESFRSDDAYALHQHAADRAHQPGRGRMGKRRKRKKEKKKHKKHKKRSSERYDSDDSASKIIFPSDLLKQAEVALDPPVPGGKFVWLDEFQSTTEPPFCVYRKADAANWQYKSLYRGDIARYRRKGASCLGLDPRKQAVSWSEGGPGRKRSDRKSDRYYSTAVQQLLRSDGHPALPAPPDQRGGDSTGSLALFIPVPACLEESQCSAKPATSEVNPLGVYDPGTALWLEGKGQPPSKTEGEPREVDAVAARLKARVEEFNRKLREEPTDIHSWMEFIRFQDEMVAGAMGMAVQDDGGVGPKRVSARAVLERKLAVVERAVDSNPGSVELKLERLRLCRELWEPAALLKEWKKLVFLHPNSAALWRSYLLFAQSHFSTFSVSKVNSVYGKCLSTLASCLDGTMVSHPPLPNTEEDMLDIFLQQCHFLRQAGHSEKALSLFQGLLDFTFYKPDSVKELPTRQQVEFFETFWDSGEPRVGEKGARGWKAWMLQQERGGWVVPSEPDEEEEDEDEGSEVKNKAWPKWKVWLDVETTREFNHWLPWRPDKSKGQSEEDCEDPDRQVLFDEIGPSMIRVQRSDLQLRLICSFLQFLGFPAPPPASGHTLSSLLLDDLSIVQQGHDPNWPLTSCHLTPSGVSPLGHMIVLGGSQKQAGLCKAGEEFVQNTLAQLLPLLPVEDRSTVSLCWLRYEKLKVLRCVRGFGKKRLRSQGKRSKRLAKRLLKEAENRGRLDLWQEYAHLEWLLGNLEEARKVFDTALALGVSRGPRDPALCHLCLLYAQLEVEELWRVGGAVGPDSSPAINILSKLAEGATCHQVSPVTLLKARKSYEQALEASLARAEEGRGKSVAALAGCFALFQYLTVGVDAADAVYDRAARGLEEQRSSAAEFLSVQQAALLRHHTASAVLPLSRLRGTLTSALARFPSSAPPVAALPPDGDAVPQRRAGAPLLPRPHEGGAESSRRDVLPTLPESGLSNRICSLYEAAAATELGSRCPLLWRMYMKFLVSDGKVETARAIFYRALQNVPWVKGLYMDAVLLFPERVEEFLDLMTEKEVRLRAPMEEVEILLED</sequence>
<dbReference type="GO" id="GO:0071013">
    <property type="term" value="C:catalytic step 2 spliceosome"/>
    <property type="evidence" value="ECO:0007669"/>
    <property type="project" value="TreeGrafter"/>
</dbReference>
<dbReference type="CDD" id="cd22200">
    <property type="entry name" value="NRDE2_MID"/>
    <property type="match status" value="1"/>
</dbReference>
<evidence type="ECO:0000256" key="4">
    <source>
        <dbReference type="SAM" id="MobiDB-lite"/>
    </source>
</evidence>
<feature type="compositionally biased region" description="Basic and acidic residues" evidence="4">
    <location>
        <begin position="972"/>
        <end position="985"/>
    </location>
</feature>
<dbReference type="Proteomes" id="UP000694580">
    <property type="component" value="Chromosome 1"/>
</dbReference>
<dbReference type="GeneTree" id="ENSGT00390000005524"/>
<gene>
    <name evidence="5" type="primary">NRDE2</name>
</gene>
<dbReference type="Pfam" id="PF08424">
    <property type="entry name" value="NRDE-2"/>
    <property type="match status" value="1"/>
</dbReference>
<dbReference type="InterPro" id="IPR003107">
    <property type="entry name" value="HAT"/>
</dbReference>
<proteinExistence type="inferred from homology"/>
<dbReference type="Ensembl" id="ENSDCDT00010015598.1">
    <property type="protein sequence ID" value="ENSDCDP00010014813.1"/>
    <property type="gene ID" value="ENSDCDG00010006745.1"/>
</dbReference>
<dbReference type="GO" id="GO:0006396">
    <property type="term" value="P:RNA processing"/>
    <property type="evidence" value="ECO:0007669"/>
    <property type="project" value="InterPro"/>
</dbReference>
<dbReference type="SUPFAM" id="SSF48452">
    <property type="entry name" value="TPR-like"/>
    <property type="match status" value="1"/>
</dbReference>
<dbReference type="SMART" id="SM00386">
    <property type="entry name" value="HAT"/>
    <property type="match status" value="3"/>
</dbReference>
<evidence type="ECO:0000256" key="2">
    <source>
        <dbReference type="ARBA" id="ARBA00009265"/>
    </source>
</evidence>
<name>A0AAY4B1D1_9TELE</name>
<organism evidence="5 6">
    <name type="scientific">Denticeps clupeoides</name>
    <name type="common">denticle herring</name>
    <dbReference type="NCBI Taxonomy" id="299321"/>
    <lineage>
        <taxon>Eukaryota</taxon>
        <taxon>Metazoa</taxon>
        <taxon>Chordata</taxon>
        <taxon>Craniata</taxon>
        <taxon>Vertebrata</taxon>
        <taxon>Euteleostomi</taxon>
        <taxon>Actinopterygii</taxon>
        <taxon>Neopterygii</taxon>
        <taxon>Teleostei</taxon>
        <taxon>Clupei</taxon>
        <taxon>Clupeiformes</taxon>
        <taxon>Denticipitoidei</taxon>
        <taxon>Denticipitidae</taxon>
        <taxon>Denticeps</taxon>
    </lineage>
</organism>
<reference evidence="5" key="2">
    <citation type="submission" date="2025-08" db="UniProtKB">
        <authorList>
            <consortium name="Ensembl"/>
        </authorList>
    </citation>
    <scope>IDENTIFICATION</scope>
</reference>
<evidence type="ECO:0008006" key="7">
    <source>
        <dbReference type="Google" id="ProtNLM"/>
    </source>
</evidence>
<dbReference type="Gene3D" id="1.25.40.10">
    <property type="entry name" value="Tetratricopeptide repeat domain"/>
    <property type="match status" value="3"/>
</dbReference>
<reference evidence="5" key="3">
    <citation type="submission" date="2025-09" db="UniProtKB">
        <authorList>
            <consortium name="Ensembl"/>
        </authorList>
    </citation>
    <scope>IDENTIFICATION</scope>
</reference>
<reference evidence="5 6" key="1">
    <citation type="submission" date="2020-06" db="EMBL/GenBank/DDBJ databases">
        <authorList>
            <consortium name="Wellcome Sanger Institute Data Sharing"/>
        </authorList>
    </citation>
    <scope>NUCLEOTIDE SEQUENCE [LARGE SCALE GENOMIC DNA]</scope>
</reference>
<feature type="compositionally biased region" description="Acidic residues" evidence="4">
    <location>
        <begin position="526"/>
        <end position="537"/>
    </location>
</feature>
<evidence type="ECO:0000256" key="3">
    <source>
        <dbReference type="ARBA" id="ARBA00023242"/>
    </source>
</evidence>
<feature type="compositionally biased region" description="Basic residues" evidence="4">
    <location>
        <begin position="47"/>
        <end position="73"/>
    </location>
</feature>
<dbReference type="FunFam" id="1.25.40.10:FF:001107">
    <property type="entry name" value="Protein NRDE2-like protein"/>
    <property type="match status" value="1"/>
</dbReference>
<comment type="subcellular location">
    <subcellularLocation>
        <location evidence="1">Nucleus</location>
    </subcellularLocation>
</comment>
<evidence type="ECO:0000313" key="5">
    <source>
        <dbReference type="Ensembl" id="ENSDCDP00010014813.1"/>
    </source>
</evidence>
<keyword evidence="6" id="KW-1185">Reference proteome</keyword>
<dbReference type="PANTHER" id="PTHR13471:SF0">
    <property type="entry name" value="NUCLEAR EXOSOME REGULATOR NRDE2"/>
    <property type="match status" value="1"/>
</dbReference>
<accession>A0AAY4B1D1</accession>
<dbReference type="AlphaFoldDB" id="A0AAY4B1D1"/>
<protein>
    <recommendedName>
        <fullName evidence="7">Protein NRDE2 homolog</fullName>
    </recommendedName>
</protein>
<feature type="compositionally biased region" description="Basic and acidic residues" evidence="4">
    <location>
        <begin position="36"/>
        <end position="46"/>
    </location>
</feature>
<feature type="region of interest" description="Disordered" evidence="4">
    <location>
        <begin position="36"/>
        <end position="80"/>
    </location>
</feature>
<feature type="region of interest" description="Disordered" evidence="4">
    <location>
        <begin position="522"/>
        <end position="541"/>
    </location>
</feature>
<dbReference type="GO" id="GO:0031048">
    <property type="term" value="P:regulatory ncRNA-mediated heterochromatin formation"/>
    <property type="evidence" value="ECO:0007669"/>
    <property type="project" value="TreeGrafter"/>
</dbReference>
<comment type="similarity">
    <text evidence="2">Belongs to the NRDE2 family.</text>
</comment>
<dbReference type="PANTHER" id="PTHR13471">
    <property type="entry name" value="TETRATRICOPEPTIDE-LIKE HELICAL"/>
    <property type="match status" value="1"/>
</dbReference>